<proteinExistence type="predicted"/>
<evidence type="ECO:0000313" key="1">
    <source>
        <dbReference type="EMBL" id="PIS42097.1"/>
    </source>
</evidence>
<name>A0A2H0YUD3_9BACT</name>
<comment type="caution">
    <text evidence="1">The sequence shown here is derived from an EMBL/GenBank/DDBJ whole genome shotgun (WGS) entry which is preliminary data.</text>
</comment>
<protein>
    <recommendedName>
        <fullName evidence="3">Restriction endonuclease</fullName>
    </recommendedName>
</protein>
<gene>
    <name evidence="1" type="ORF">COT24_05165</name>
</gene>
<evidence type="ECO:0000313" key="2">
    <source>
        <dbReference type="Proteomes" id="UP000231542"/>
    </source>
</evidence>
<dbReference type="EMBL" id="PEXU01000057">
    <property type="protein sequence ID" value="PIS42097.1"/>
    <property type="molecule type" value="Genomic_DNA"/>
</dbReference>
<accession>A0A2H0YUD3</accession>
<reference evidence="1 2" key="1">
    <citation type="submission" date="2017-09" db="EMBL/GenBank/DDBJ databases">
        <title>Depth-based differentiation of microbial function through sediment-hosted aquifers and enrichment of novel symbionts in the deep terrestrial subsurface.</title>
        <authorList>
            <person name="Probst A.J."/>
            <person name="Ladd B."/>
            <person name="Jarett J.K."/>
            <person name="Geller-Mcgrath D.E."/>
            <person name="Sieber C.M."/>
            <person name="Emerson J.B."/>
            <person name="Anantharaman K."/>
            <person name="Thomas B.C."/>
            <person name="Malmstrom R."/>
            <person name="Stieglmeier M."/>
            <person name="Klingl A."/>
            <person name="Woyke T."/>
            <person name="Ryan C.M."/>
            <person name="Banfield J.F."/>
        </authorList>
    </citation>
    <scope>NUCLEOTIDE SEQUENCE [LARGE SCALE GENOMIC DNA]</scope>
    <source>
        <strain evidence="1">CG08_land_8_20_14_0_20_40_16</strain>
    </source>
</reference>
<dbReference type="Proteomes" id="UP000231542">
    <property type="component" value="Unassembled WGS sequence"/>
</dbReference>
<organism evidence="1 2">
    <name type="scientific">Candidatus Kerfeldbacteria bacterium CG08_land_8_20_14_0_20_40_16</name>
    <dbReference type="NCBI Taxonomy" id="2014244"/>
    <lineage>
        <taxon>Bacteria</taxon>
        <taxon>Candidatus Kerfeldiibacteriota</taxon>
    </lineage>
</organism>
<evidence type="ECO:0008006" key="3">
    <source>
        <dbReference type="Google" id="ProtNLM"/>
    </source>
</evidence>
<dbReference type="AlphaFoldDB" id="A0A2H0YUD3"/>
<sequence>MPKFYKQSKGLLVIPKSKSKFHVSWTLDNILSGFRHFYKENERWPVGADLKNCDYLPNVKTLERNFGGITNIRSEIGLAETNYSKGETRSNKAILLHKQGFEAEQNVYKILANYYHEPFVHNQARVVLNDYALKVDFLIYHSKGKYAVDVFFPDKEQGRFTNNVCAKFRTYKDFQFKIYLCIFNPEITQVNVKRTDKSITTNRNRNVDLVLLSEFEKEILKYIPLKDPYLK</sequence>